<evidence type="ECO:0000259" key="1">
    <source>
        <dbReference type="Pfam" id="PF13952"/>
    </source>
</evidence>
<keyword evidence="3" id="KW-1185">Reference proteome</keyword>
<accession>A0AAE1YAC8</accession>
<reference evidence="2" key="2">
    <citation type="journal article" date="2024" name="Plant">
        <title>Genomic evolution and insights into agronomic trait innovations of Sesamum species.</title>
        <authorList>
            <person name="Miao H."/>
            <person name="Wang L."/>
            <person name="Qu L."/>
            <person name="Liu H."/>
            <person name="Sun Y."/>
            <person name="Le M."/>
            <person name="Wang Q."/>
            <person name="Wei S."/>
            <person name="Zheng Y."/>
            <person name="Lin W."/>
            <person name="Duan Y."/>
            <person name="Cao H."/>
            <person name="Xiong S."/>
            <person name="Wang X."/>
            <person name="Wei L."/>
            <person name="Li C."/>
            <person name="Ma Q."/>
            <person name="Ju M."/>
            <person name="Zhao R."/>
            <person name="Li G."/>
            <person name="Mu C."/>
            <person name="Tian Q."/>
            <person name="Mei H."/>
            <person name="Zhang T."/>
            <person name="Gao T."/>
            <person name="Zhang H."/>
        </authorList>
    </citation>
    <scope>NUCLEOTIDE SEQUENCE</scope>
    <source>
        <strain evidence="2">3651</strain>
    </source>
</reference>
<organism evidence="2 3">
    <name type="scientific">Sesamum alatum</name>
    <dbReference type="NCBI Taxonomy" id="300844"/>
    <lineage>
        <taxon>Eukaryota</taxon>
        <taxon>Viridiplantae</taxon>
        <taxon>Streptophyta</taxon>
        <taxon>Embryophyta</taxon>
        <taxon>Tracheophyta</taxon>
        <taxon>Spermatophyta</taxon>
        <taxon>Magnoliopsida</taxon>
        <taxon>eudicotyledons</taxon>
        <taxon>Gunneridae</taxon>
        <taxon>Pentapetalae</taxon>
        <taxon>asterids</taxon>
        <taxon>lamiids</taxon>
        <taxon>Lamiales</taxon>
        <taxon>Pedaliaceae</taxon>
        <taxon>Sesamum</taxon>
    </lineage>
</organism>
<name>A0AAE1YAC8_9LAMI</name>
<dbReference type="EMBL" id="JACGWO010000005">
    <property type="protein sequence ID" value="KAK4426549.1"/>
    <property type="molecule type" value="Genomic_DNA"/>
</dbReference>
<comment type="caution">
    <text evidence="2">The sequence shown here is derived from an EMBL/GenBank/DDBJ whole genome shotgun (WGS) entry which is preliminary data.</text>
</comment>
<protein>
    <recommendedName>
        <fullName evidence="1">DUF4216 domain-containing protein</fullName>
    </recommendedName>
</protein>
<reference evidence="2" key="1">
    <citation type="submission" date="2020-06" db="EMBL/GenBank/DDBJ databases">
        <authorList>
            <person name="Li T."/>
            <person name="Hu X."/>
            <person name="Zhang T."/>
            <person name="Song X."/>
            <person name="Zhang H."/>
            <person name="Dai N."/>
            <person name="Sheng W."/>
            <person name="Hou X."/>
            <person name="Wei L."/>
        </authorList>
    </citation>
    <scope>NUCLEOTIDE SEQUENCE</scope>
    <source>
        <strain evidence="2">3651</strain>
        <tissue evidence="2">Leaf</tissue>
    </source>
</reference>
<feature type="domain" description="DUF4216" evidence="1">
    <location>
        <begin position="39"/>
        <end position="94"/>
    </location>
</feature>
<dbReference type="Pfam" id="PF13952">
    <property type="entry name" value="DUF4216"/>
    <property type="match status" value="1"/>
</dbReference>
<evidence type="ECO:0000313" key="3">
    <source>
        <dbReference type="Proteomes" id="UP001293254"/>
    </source>
</evidence>
<dbReference type="Proteomes" id="UP001293254">
    <property type="component" value="Unassembled WGS sequence"/>
</dbReference>
<evidence type="ECO:0000313" key="2">
    <source>
        <dbReference type="EMBL" id="KAK4426549.1"/>
    </source>
</evidence>
<dbReference type="AlphaFoldDB" id="A0AAE1YAC8"/>
<dbReference type="InterPro" id="IPR025312">
    <property type="entry name" value="DUF4216"/>
</dbReference>
<dbReference type="PANTHER" id="PTHR48258:SF12">
    <property type="entry name" value="TRANSPOSON PROTEIN, CACTA, EN_SPM SUB-CLASS"/>
    <property type="match status" value="1"/>
</dbReference>
<proteinExistence type="predicted"/>
<sequence length="173" mass="19964">MMEIITWVGGYTEEHGVSLIKIIIEDSSICAIKHRFSCTISRGLKQDDFKFTLVNFNHLMKNKNLPTDEPFVLASQVQQVWYISDPSEAGWHVVATMTRKYNYDVYSTIKAEPHSMVELDNNIHSRNEDVCWVREGVEGLFVDETMTTVEDVEVGNDIEIEDDFDVRWIVISL</sequence>
<dbReference type="PANTHER" id="PTHR48258">
    <property type="entry name" value="DUF4218 DOMAIN-CONTAINING PROTEIN-RELATED"/>
    <property type="match status" value="1"/>
</dbReference>
<gene>
    <name evidence="2" type="ORF">Salat_1423500</name>
</gene>